<evidence type="ECO:0000313" key="1">
    <source>
        <dbReference type="EMBL" id="TDP96376.1"/>
    </source>
</evidence>
<gene>
    <name evidence="1" type="ORF">EV186_104361</name>
</gene>
<protein>
    <recommendedName>
        <fullName evidence="3">Transcriptional regulator</fullName>
    </recommendedName>
</protein>
<reference evidence="1 2" key="1">
    <citation type="submission" date="2019-03" db="EMBL/GenBank/DDBJ databases">
        <title>Genomic Encyclopedia of Type Strains, Phase IV (KMG-IV): sequencing the most valuable type-strain genomes for metagenomic binning, comparative biology and taxonomic classification.</title>
        <authorList>
            <person name="Goeker M."/>
        </authorList>
    </citation>
    <scope>NUCLEOTIDE SEQUENCE [LARGE SCALE GENOMIC DNA]</scope>
    <source>
        <strain evidence="1 2">DSM 45361</strain>
    </source>
</reference>
<keyword evidence="2" id="KW-1185">Reference proteome</keyword>
<dbReference type="Proteomes" id="UP000295444">
    <property type="component" value="Unassembled WGS sequence"/>
</dbReference>
<name>A0A4R6SBJ1_LABRH</name>
<accession>A0A4R6SBJ1</accession>
<evidence type="ECO:0000313" key="2">
    <source>
        <dbReference type="Proteomes" id="UP000295444"/>
    </source>
</evidence>
<sequence>MPEPTLVFSALSSNEREQINVALAHPWRNLNAAVVELLARQLGACMAGDGAVGPAKTLPTVLGLLAAIERGARDVRPALRRDLLSLGARGAEFAGWLYRDVRQLPQAGFWYSRATEWAQEAGDLQAQGYILLKRSQMAYDNRDAVRVLLLAQAARQRHWQLPPRVHAEVTQQEARGLAMTGESLGLVERKLDEARSILARSTDPDDSPDQLGVYFNEGTLTLRTASCYVEAGKPKHAADLFGDVLATGVLSRRDQGYFLARRASSLALAGEPDDAAAVGLESAAVASVTGSARTKRELGRALATLEPWSARPGPRALREALAT</sequence>
<dbReference type="EMBL" id="SNXZ01000004">
    <property type="protein sequence ID" value="TDP96376.1"/>
    <property type="molecule type" value="Genomic_DNA"/>
</dbReference>
<comment type="caution">
    <text evidence="1">The sequence shown here is derived from an EMBL/GenBank/DDBJ whole genome shotgun (WGS) entry which is preliminary data.</text>
</comment>
<organism evidence="1 2">
    <name type="scientific">Labedaea rhizosphaerae</name>
    <dbReference type="NCBI Taxonomy" id="598644"/>
    <lineage>
        <taxon>Bacteria</taxon>
        <taxon>Bacillati</taxon>
        <taxon>Actinomycetota</taxon>
        <taxon>Actinomycetes</taxon>
        <taxon>Pseudonocardiales</taxon>
        <taxon>Pseudonocardiaceae</taxon>
        <taxon>Labedaea</taxon>
    </lineage>
</organism>
<dbReference type="AlphaFoldDB" id="A0A4R6SBJ1"/>
<evidence type="ECO:0008006" key="3">
    <source>
        <dbReference type="Google" id="ProtNLM"/>
    </source>
</evidence>
<proteinExistence type="predicted"/>